<dbReference type="EMBL" id="CM007899">
    <property type="protein sequence ID" value="OTG09687.1"/>
    <property type="molecule type" value="Genomic_DNA"/>
</dbReference>
<keyword evidence="2" id="KW-1185">Reference proteome</keyword>
<reference evidence="2" key="1">
    <citation type="journal article" date="2017" name="Nature">
        <title>The sunflower genome provides insights into oil metabolism, flowering and Asterid evolution.</title>
        <authorList>
            <person name="Badouin H."/>
            <person name="Gouzy J."/>
            <person name="Grassa C.J."/>
            <person name="Murat F."/>
            <person name="Staton S.E."/>
            <person name="Cottret L."/>
            <person name="Lelandais-Briere C."/>
            <person name="Owens G.L."/>
            <person name="Carrere S."/>
            <person name="Mayjonade B."/>
            <person name="Legrand L."/>
            <person name="Gill N."/>
            <person name="Kane N.C."/>
            <person name="Bowers J.E."/>
            <person name="Hubner S."/>
            <person name="Bellec A."/>
            <person name="Berard A."/>
            <person name="Berges H."/>
            <person name="Blanchet N."/>
            <person name="Boniface M.C."/>
            <person name="Brunel D."/>
            <person name="Catrice O."/>
            <person name="Chaidir N."/>
            <person name="Claudel C."/>
            <person name="Donnadieu C."/>
            <person name="Faraut T."/>
            <person name="Fievet G."/>
            <person name="Helmstetter N."/>
            <person name="King M."/>
            <person name="Knapp S.J."/>
            <person name="Lai Z."/>
            <person name="Le Paslier M.C."/>
            <person name="Lippi Y."/>
            <person name="Lorenzon L."/>
            <person name="Mandel J.R."/>
            <person name="Marage G."/>
            <person name="Marchand G."/>
            <person name="Marquand E."/>
            <person name="Bret-Mestries E."/>
            <person name="Morien E."/>
            <person name="Nambeesan S."/>
            <person name="Nguyen T."/>
            <person name="Pegot-Espagnet P."/>
            <person name="Pouilly N."/>
            <person name="Raftis F."/>
            <person name="Sallet E."/>
            <person name="Schiex T."/>
            <person name="Thomas J."/>
            <person name="Vandecasteele C."/>
            <person name="Vares D."/>
            <person name="Vear F."/>
            <person name="Vautrin S."/>
            <person name="Crespi M."/>
            <person name="Mangin B."/>
            <person name="Burke J.M."/>
            <person name="Salse J."/>
            <person name="Munos S."/>
            <person name="Vincourt P."/>
            <person name="Rieseberg L.H."/>
            <person name="Langlade N.B."/>
        </authorList>
    </citation>
    <scope>NUCLEOTIDE SEQUENCE [LARGE SCALE GENOMIC DNA]</scope>
    <source>
        <strain evidence="2">cv. SF193</strain>
    </source>
</reference>
<evidence type="ECO:0000313" key="2">
    <source>
        <dbReference type="Proteomes" id="UP000215914"/>
    </source>
</evidence>
<accession>A0A251TET5</accession>
<proteinExistence type="predicted"/>
<dbReference type="AlphaFoldDB" id="A0A251TET5"/>
<name>A0A251TET5_HELAN</name>
<dbReference type="InParanoid" id="A0A251TET5"/>
<organism evidence="1 2">
    <name type="scientific">Helianthus annuus</name>
    <name type="common">Common sunflower</name>
    <dbReference type="NCBI Taxonomy" id="4232"/>
    <lineage>
        <taxon>Eukaryota</taxon>
        <taxon>Viridiplantae</taxon>
        <taxon>Streptophyta</taxon>
        <taxon>Embryophyta</taxon>
        <taxon>Tracheophyta</taxon>
        <taxon>Spermatophyta</taxon>
        <taxon>Magnoliopsida</taxon>
        <taxon>eudicotyledons</taxon>
        <taxon>Gunneridae</taxon>
        <taxon>Pentapetalae</taxon>
        <taxon>asterids</taxon>
        <taxon>campanulids</taxon>
        <taxon>Asterales</taxon>
        <taxon>Asteraceae</taxon>
        <taxon>Asteroideae</taxon>
        <taxon>Heliantheae alliance</taxon>
        <taxon>Heliantheae</taxon>
        <taxon>Helianthus</taxon>
    </lineage>
</organism>
<gene>
    <name evidence="1" type="ORF">HannXRQ_Chr10g0279221</name>
</gene>
<dbReference type="Proteomes" id="UP000215914">
    <property type="component" value="Chromosome 10"/>
</dbReference>
<protein>
    <submittedName>
        <fullName evidence="1">Uncharacterized protein</fullName>
    </submittedName>
</protein>
<sequence>MWMRVKCQLHYNTKSYLYDQRRLKHRKVKWLSKLAKIISDYILTRLIFYKSKFLFSFCFSWFVDIVVCV</sequence>
<evidence type="ECO:0000313" key="1">
    <source>
        <dbReference type="EMBL" id="OTG09687.1"/>
    </source>
</evidence>